<dbReference type="AlphaFoldDB" id="A0A6N2VJK4"/>
<dbReference type="PANTHER" id="PTHR33295">
    <property type="entry name" value="ATPASE"/>
    <property type="match status" value="1"/>
</dbReference>
<accession>A0A6N2VJK4</accession>
<dbReference type="InterPro" id="IPR011335">
    <property type="entry name" value="Restrct_endonuc-II-like"/>
</dbReference>
<dbReference type="InterPro" id="IPR025420">
    <property type="entry name" value="DUF4143"/>
</dbReference>
<proteinExistence type="predicted"/>
<dbReference type="PANTHER" id="PTHR33295:SF20">
    <property type="entry name" value="ATPASE"/>
    <property type="match status" value="1"/>
</dbReference>
<organism evidence="2">
    <name type="scientific">Bacteroides faecis</name>
    <dbReference type="NCBI Taxonomy" id="674529"/>
    <lineage>
        <taxon>Bacteria</taxon>
        <taxon>Pseudomonadati</taxon>
        <taxon>Bacteroidota</taxon>
        <taxon>Bacteroidia</taxon>
        <taxon>Bacteroidales</taxon>
        <taxon>Bacteroidaceae</taxon>
        <taxon>Bacteroides</taxon>
    </lineage>
</organism>
<sequence length="119" mass="13640">MDMLGKKQFQIGEKYYFEDLGIRNAIRSFRVTDIGQVLENVVCHHLLVCGYTLCIGRDRDKEVDFVAERNGEKLYVQVAYSVMDSKIHEREFGNLLAIPDNYPKIVVTMDELEGGLSGY</sequence>
<name>A0A6N2VJK4_9BACE</name>
<dbReference type="SUPFAM" id="SSF52980">
    <property type="entry name" value="Restriction endonuclease-like"/>
    <property type="match status" value="1"/>
</dbReference>
<gene>
    <name evidence="2" type="ORF">BFLFYP10_02100</name>
</gene>
<feature type="domain" description="DUF4143" evidence="1">
    <location>
        <begin position="12"/>
        <end position="80"/>
    </location>
</feature>
<dbReference type="EMBL" id="CACRSZ010000053">
    <property type="protein sequence ID" value="VYT27236.1"/>
    <property type="molecule type" value="Genomic_DNA"/>
</dbReference>
<dbReference type="Pfam" id="PF13635">
    <property type="entry name" value="DUF4143"/>
    <property type="match status" value="1"/>
</dbReference>
<evidence type="ECO:0000259" key="1">
    <source>
        <dbReference type="Pfam" id="PF13635"/>
    </source>
</evidence>
<reference evidence="2" key="1">
    <citation type="submission" date="2019-11" db="EMBL/GenBank/DDBJ databases">
        <authorList>
            <person name="Feng L."/>
        </authorList>
    </citation>
    <scope>NUCLEOTIDE SEQUENCE</scope>
    <source>
        <strain evidence="2">BfaecisLFYP10</strain>
    </source>
</reference>
<protein>
    <recommendedName>
        <fullName evidence="1">DUF4143 domain-containing protein</fullName>
    </recommendedName>
</protein>
<evidence type="ECO:0000313" key="2">
    <source>
        <dbReference type="EMBL" id="VYT27236.1"/>
    </source>
</evidence>